<dbReference type="AlphaFoldDB" id="A0A0U1RMQ2"/>
<organism evidence="2 3">
    <name type="scientific">Bordetella pertussis (strain ATCC 9797 / DSM 5571 / CCUG 30873 / LMG 14455 / NCTC 10739 / 18323)</name>
    <dbReference type="NCBI Taxonomy" id="568706"/>
    <lineage>
        <taxon>Bacteria</taxon>
        <taxon>Pseudomonadati</taxon>
        <taxon>Pseudomonadota</taxon>
        <taxon>Betaproteobacteria</taxon>
        <taxon>Burkholderiales</taxon>
        <taxon>Alcaligenaceae</taxon>
        <taxon>Bordetella</taxon>
    </lineage>
</organism>
<keyword evidence="3" id="KW-1185">Reference proteome</keyword>
<dbReference type="EMBL" id="HE965805">
    <property type="protein sequence ID" value="CCJ61548.1"/>
    <property type="molecule type" value="Genomic_DNA"/>
</dbReference>
<name>A0A0U1RMQ2_BORP1</name>
<feature type="region of interest" description="Disordered" evidence="1">
    <location>
        <begin position="1"/>
        <end position="21"/>
    </location>
</feature>
<dbReference type="KEGG" id="bper:BN118_0123"/>
<gene>
    <name evidence="2" type="ordered locus">BN118_0123</name>
</gene>
<evidence type="ECO:0000256" key="1">
    <source>
        <dbReference type="SAM" id="MobiDB-lite"/>
    </source>
</evidence>
<protein>
    <submittedName>
        <fullName evidence="2">Uncharacterized protein</fullName>
    </submittedName>
</protein>
<reference evidence="2 3" key="1">
    <citation type="journal article" date="2012" name="BMC Genomics">
        <title>Comparative genomics of the classical Bordetella subspecies: the evolution and exchange of virulence-associated diversity amongst closely related pathogens.</title>
        <authorList>
            <person name="Park J."/>
            <person name="Zhang Y."/>
            <person name="Buboltz A.M."/>
            <person name="Zhang X."/>
            <person name="Schuster S.C."/>
            <person name="Ahuja U."/>
            <person name="Liu M."/>
            <person name="Miller J.F."/>
            <person name="Sebaihia M."/>
            <person name="Bentley S.D."/>
            <person name="Parkhill J."/>
            <person name="Harvill E.T."/>
        </authorList>
    </citation>
    <scope>NUCLEOTIDE SEQUENCE [LARGE SCALE GENOMIC DNA]</scope>
    <source>
        <strain evidence="3">ATCC 9797 / DSM 5571 / CCUG 30873 / LMG 14455 / NCTC 10739 / 18323</strain>
    </source>
</reference>
<dbReference type="Proteomes" id="UP000005250">
    <property type="component" value="Chromosome"/>
</dbReference>
<sequence length="68" mass="7755">MTWARRSDRGDPAKVLERRQEPPPVRSCAGCANIRLVKSGFDGRRILACGHGMQVGQRCRLFEERRSE</sequence>
<dbReference type="HOGENOM" id="CLU_2803914_0_0_4"/>
<proteinExistence type="predicted"/>
<evidence type="ECO:0000313" key="2">
    <source>
        <dbReference type="EMBL" id="CCJ61548.1"/>
    </source>
</evidence>
<evidence type="ECO:0000313" key="3">
    <source>
        <dbReference type="Proteomes" id="UP000005250"/>
    </source>
</evidence>
<accession>A0A0U1RMQ2</accession>